<dbReference type="AlphaFoldDB" id="B8IAF2"/>
<organism evidence="1 2">
    <name type="scientific">Methylobacterium nodulans (strain LMG 21967 / CNCM I-2342 / ORS 2060)</name>
    <dbReference type="NCBI Taxonomy" id="460265"/>
    <lineage>
        <taxon>Bacteria</taxon>
        <taxon>Pseudomonadati</taxon>
        <taxon>Pseudomonadota</taxon>
        <taxon>Alphaproteobacteria</taxon>
        <taxon>Hyphomicrobiales</taxon>
        <taxon>Methylobacteriaceae</taxon>
        <taxon>Methylobacterium</taxon>
    </lineage>
</organism>
<reference evidence="1 2" key="1">
    <citation type="submission" date="2009-01" db="EMBL/GenBank/DDBJ databases">
        <title>Complete sequence of chromosome of Methylobacterium nodulans ORS 2060.</title>
        <authorList>
            <consortium name="US DOE Joint Genome Institute"/>
            <person name="Lucas S."/>
            <person name="Copeland A."/>
            <person name="Lapidus A."/>
            <person name="Glavina del Rio T."/>
            <person name="Dalin E."/>
            <person name="Tice H."/>
            <person name="Bruce D."/>
            <person name="Goodwin L."/>
            <person name="Pitluck S."/>
            <person name="Sims D."/>
            <person name="Brettin T."/>
            <person name="Detter J.C."/>
            <person name="Han C."/>
            <person name="Larimer F."/>
            <person name="Land M."/>
            <person name="Hauser L."/>
            <person name="Kyrpides N."/>
            <person name="Ivanova N."/>
            <person name="Marx C.J."/>
            <person name="Richardson P."/>
        </authorList>
    </citation>
    <scope>NUCLEOTIDE SEQUENCE [LARGE SCALE GENOMIC DNA]</scope>
    <source>
        <strain evidence="2">LMG 21967 / CNCM I-2342 / ORS 2060</strain>
    </source>
</reference>
<dbReference type="EMBL" id="CP001349">
    <property type="protein sequence ID" value="ACL59215.1"/>
    <property type="molecule type" value="Genomic_DNA"/>
</dbReference>
<name>B8IAF2_METNO</name>
<dbReference type="KEGG" id="mno:Mnod_4344"/>
<dbReference type="eggNOG" id="COG0438">
    <property type="taxonomic scope" value="Bacteria"/>
</dbReference>
<dbReference type="STRING" id="460265.Mnod_4344"/>
<evidence type="ECO:0000313" key="2">
    <source>
        <dbReference type="Proteomes" id="UP000008207"/>
    </source>
</evidence>
<dbReference type="HOGENOM" id="CLU_684914_0_0_5"/>
<dbReference type="Gene3D" id="3.40.50.2000">
    <property type="entry name" value="Glycogen Phosphorylase B"/>
    <property type="match status" value="1"/>
</dbReference>
<dbReference type="SUPFAM" id="SSF53756">
    <property type="entry name" value="UDP-Glycosyltransferase/glycogen phosphorylase"/>
    <property type="match status" value="1"/>
</dbReference>
<sequence>MGQLNRTLLVAGVPPCTNYSGGLFLDRILAAAGDPAGIFVLQNPHLTPHVPPHYAERVPIKVIAKPNELYYPPDDEVRQKERAVADTVIPELTSELIAFAYEVGAEEIWIVLEGQTLIRVAHRLLATSDFPLRVQVMDPPGWWLRAHNVDPETSTEAVGQFNDVLRGARSCAATSWAMCAAYHREFGVRAVPVVPAVDPALALPPAEAPQPRSIRIGFAGQPYAWEEFNALVRAMAKLRWNTWWSAVELHVFADRLPPVESGQEVIVKRPWLPQAQLISELAQLDLLYCPYWFSEEYREEANLCFPSKLSTYLATGRPVLLHSRADSSPGRFLRAGSAAFFCFRTESGAMHDLIEQAVGHSDRYAEIAHNGRALFDQYLSMPQLRKTFQEFLL</sequence>
<evidence type="ECO:0000313" key="1">
    <source>
        <dbReference type="EMBL" id="ACL59215.1"/>
    </source>
</evidence>
<accession>B8IAF2</accession>
<proteinExistence type="predicted"/>
<protein>
    <submittedName>
        <fullName evidence="1">Uncharacterized protein</fullName>
    </submittedName>
</protein>
<dbReference type="Proteomes" id="UP000008207">
    <property type="component" value="Chromosome"/>
</dbReference>
<keyword evidence="2" id="KW-1185">Reference proteome</keyword>
<gene>
    <name evidence="1" type="ordered locus">Mnod_4344</name>
</gene>